<evidence type="ECO:0000256" key="1">
    <source>
        <dbReference type="SAM" id="Phobius"/>
    </source>
</evidence>
<evidence type="ECO:0000313" key="3">
    <source>
        <dbReference type="Proteomes" id="UP000426444"/>
    </source>
</evidence>
<evidence type="ECO:0008006" key="4">
    <source>
        <dbReference type="Google" id="ProtNLM"/>
    </source>
</evidence>
<feature type="transmembrane region" description="Helical" evidence="1">
    <location>
        <begin position="83"/>
        <end position="105"/>
    </location>
</feature>
<protein>
    <recommendedName>
        <fullName evidence="4">DUF3796 domain-containing protein</fullName>
    </recommendedName>
</protein>
<keyword evidence="3" id="KW-1185">Reference proteome</keyword>
<name>A0A6I6DNG7_9FIRM</name>
<organism evidence="2 3">
    <name type="scientific">Candidatus Syntrophocurvum alkaliphilum</name>
    <dbReference type="NCBI Taxonomy" id="2293317"/>
    <lineage>
        <taxon>Bacteria</taxon>
        <taxon>Bacillati</taxon>
        <taxon>Bacillota</taxon>
        <taxon>Clostridia</taxon>
        <taxon>Eubacteriales</taxon>
        <taxon>Syntrophomonadaceae</taxon>
        <taxon>Candidatus Syntrophocurvum</taxon>
    </lineage>
</organism>
<keyword evidence="1" id="KW-0812">Transmembrane</keyword>
<keyword evidence="1" id="KW-0472">Membrane</keyword>
<evidence type="ECO:0000313" key="2">
    <source>
        <dbReference type="EMBL" id="QGU00661.1"/>
    </source>
</evidence>
<sequence length="111" mass="12208">MNVKYLRYLGFLGLLGLLGLVFDNYGLFGFFGFFGLLGLSHIKSDELFEKNLAIAGLYAFIVSLICLSILMVLVVTIGSLEVAAIGVAITFVLQVLTFTFSFNIIEKRGEQ</sequence>
<gene>
    <name evidence="2" type="ORF">SYNTR_2067</name>
</gene>
<dbReference type="AlphaFoldDB" id="A0A6I6DNG7"/>
<proteinExistence type="predicted"/>
<dbReference type="KEGG" id="salq:SYNTR_2067"/>
<reference evidence="3" key="1">
    <citation type="journal article" date="2019" name="Microbiology">
        <title>Complete Genome Sequence of an Uncultured Bacterium of the Candidate Phylum Bipolaricaulota.</title>
        <authorList>
            <person name="Kadnikov V.V."/>
            <person name="Mardanov A.V."/>
            <person name="Beletsky A.V."/>
            <person name="Frank Y.A."/>
            <person name="Karnachuk O.V."/>
            <person name="Ravin N.V."/>
        </authorList>
    </citation>
    <scope>NUCLEOTIDE SEQUENCE [LARGE SCALE GENOMIC DNA]</scope>
</reference>
<feature type="transmembrane region" description="Helical" evidence="1">
    <location>
        <begin position="51"/>
        <end position="77"/>
    </location>
</feature>
<feature type="transmembrane region" description="Helical" evidence="1">
    <location>
        <begin position="12"/>
        <end position="39"/>
    </location>
</feature>
<keyword evidence="1" id="KW-1133">Transmembrane helix</keyword>
<dbReference type="EMBL" id="CP046457">
    <property type="protein sequence ID" value="QGU00661.1"/>
    <property type="molecule type" value="Genomic_DNA"/>
</dbReference>
<dbReference type="Proteomes" id="UP000426444">
    <property type="component" value="Chromosome"/>
</dbReference>
<accession>A0A6I6DNG7</accession>
<dbReference type="RefSeq" id="WP_197079108.1">
    <property type="nucleotide sequence ID" value="NZ_CP046457.1"/>
</dbReference>